<dbReference type="Proteomes" id="UP000028488">
    <property type="component" value="Chromosome"/>
</dbReference>
<dbReference type="InterPro" id="IPR036188">
    <property type="entry name" value="FAD/NAD-bd_sf"/>
</dbReference>
<dbReference type="GO" id="GO:0016651">
    <property type="term" value="F:oxidoreductase activity, acting on NAD(P)H"/>
    <property type="evidence" value="ECO:0007669"/>
    <property type="project" value="TreeGrafter"/>
</dbReference>
<evidence type="ECO:0000256" key="3">
    <source>
        <dbReference type="ARBA" id="ARBA00022827"/>
    </source>
</evidence>
<dbReference type="Pfam" id="PF14759">
    <property type="entry name" value="Reductase_C"/>
    <property type="match status" value="1"/>
</dbReference>
<evidence type="ECO:0000313" key="8">
    <source>
        <dbReference type="Proteomes" id="UP000028488"/>
    </source>
</evidence>
<dbReference type="GO" id="GO:0005737">
    <property type="term" value="C:cytoplasm"/>
    <property type="evidence" value="ECO:0007669"/>
    <property type="project" value="TreeGrafter"/>
</dbReference>
<keyword evidence="3" id="KW-0274">FAD</keyword>
<dbReference type="eggNOG" id="COG0446">
    <property type="taxonomic scope" value="Bacteria"/>
</dbReference>
<dbReference type="PANTHER" id="PTHR43557:SF2">
    <property type="entry name" value="RIESKE DOMAIN-CONTAINING PROTEIN-RELATED"/>
    <property type="match status" value="1"/>
</dbReference>
<feature type="domain" description="Reductase C-terminal" evidence="6">
    <location>
        <begin position="324"/>
        <end position="390"/>
    </location>
</feature>
<dbReference type="Pfam" id="PF07992">
    <property type="entry name" value="Pyr_redox_2"/>
    <property type="match status" value="1"/>
</dbReference>
<dbReference type="PRINTS" id="PR00368">
    <property type="entry name" value="FADPNR"/>
</dbReference>
<dbReference type="Gene3D" id="3.30.390.30">
    <property type="match status" value="1"/>
</dbReference>
<dbReference type="SUPFAM" id="SSF55424">
    <property type="entry name" value="FAD/NAD-linked reductases, dimerisation (C-terminal) domain"/>
    <property type="match status" value="1"/>
</dbReference>
<dbReference type="InterPro" id="IPR023753">
    <property type="entry name" value="FAD/NAD-binding_dom"/>
</dbReference>
<dbReference type="InterPro" id="IPR050446">
    <property type="entry name" value="FAD-oxidoreductase/Apoptosis"/>
</dbReference>
<dbReference type="PANTHER" id="PTHR43557">
    <property type="entry name" value="APOPTOSIS-INDUCING FACTOR 1"/>
    <property type="match status" value="1"/>
</dbReference>
<keyword evidence="4" id="KW-0560">Oxidoreductase</keyword>
<evidence type="ECO:0000256" key="2">
    <source>
        <dbReference type="ARBA" id="ARBA00022630"/>
    </source>
</evidence>
<proteinExistence type="predicted"/>
<evidence type="ECO:0000259" key="6">
    <source>
        <dbReference type="Pfam" id="PF14759"/>
    </source>
</evidence>
<dbReference type="AlphaFoldDB" id="A0A076EVY9"/>
<comment type="cofactor">
    <cofactor evidence="1">
        <name>FAD</name>
        <dbReference type="ChEBI" id="CHEBI:57692"/>
    </cofactor>
</comment>
<evidence type="ECO:0000256" key="4">
    <source>
        <dbReference type="ARBA" id="ARBA00023002"/>
    </source>
</evidence>
<dbReference type="EMBL" id="CP008947">
    <property type="protein sequence ID" value="AII09372.1"/>
    <property type="molecule type" value="Genomic_DNA"/>
</dbReference>
<sequence length="392" mass="41289">MNTVPNSIVVLGASLAGLSAVRALREKGYTGRLVVAGSEQSLPYDRPPLSKEFLTGHLTDEDLLLMNSDDDTLDVEWHMNRTATGLVRSPDGLHRVTFDDGSHFDADAVVVATGARARTLPGHSGLAGVHTLRSVDDARALRDSLSRAQNLVIVGAGFIGAEVASSAAGMSLHVTVVEASPTPLAGPLGIELGAICAGQHAAHGVRLLTGAVVAALLGDDAVEAVQLSDGTILPADAVVVGIGAVPNVEWASDSELMIEDGFLTDSSCRTNVPGVYAIGDCARTFDDTHQVHHRSEHWSNAVAQAATVADTIMATPSGPVAIPYFWSHQYGKMLQFAGTRHSTDEVRFVDGDPGTGTFVATYDRDGDTVGVFAMNSPRLFTRYKKQLARSRA</sequence>
<accession>A0A076EVY9</accession>
<dbReference type="RefSeq" id="WP_037226759.1">
    <property type="nucleotide sequence ID" value="NZ_CP008947.1"/>
</dbReference>
<dbReference type="InterPro" id="IPR016156">
    <property type="entry name" value="FAD/NAD-linked_Rdtase_dimer_sf"/>
</dbReference>
<reference evidence="7 8" key="1">
    <citation type="submission" date="2014-07" db="EMBL/GenBank/DDBJ databases">
        <title>Genome Sequence of Rhodococcus opacus Strain R7, a Biodegrader of Mono- and Polycyclic Aromatic Hydrocarbons.</title>
        <authorList>
            <person name="Di Gennaro P."/>
            <person name="Zampolli J."/>
            <person name="Presti I."/>
            <person name="Cappelletti M."/>
            <person name="D'Ursi P."/>
            <person name="Orro A."/>
            <person name="Mezzelani A."/>
            <person name="Milanesi L."/>
        </authorList>
    </citation>
    <scope>NUCLEOTIDE SEQUENCE [LARGE SCALE GENOMIC DNA]</scope>
    <source>
        <strain evidence="7 8">R7</strain>
    </source>
</reference>
<dbReference type="SUPFAM" id="SSF51905">
    <property type="entry name" value="FAD/NAD(P)-binding domain"/>
    <property type="match status" value="1"/>
</dbReference>
<dbReference type="InterPro" id="IPR028202">
    <property type="entry name" value="Reductase_C"/>
</dbReference>
<organism evidence="7 8">
    <name type="scientific">Rhodococcus opacus</name>
    <name type="common">Nocardia opaca</name>
    <dbReference type="NCBI Taxonomy" id="37919"/>
    <lineage>
        <taxon>Bacteria</taxon>
        <taxon>Bacillati</taxon>
        <taxon>Actinomycetota</taxon>
        <taxon>Actinomycetes</taxon>
        <taxon>Mycobacteriales</taxon>
        <taxon>Nocardiaceae</taxon>
        <taxon>Rhodococcus</taxon>
    </lineage>
</organism>
<protein>
    <submittedName>
        <fullName evidence="7">Pyridine nucleotide-disulfide oxidoreductase</fullName>
    </submittedName>
</protein>
<gene>
    <name evidence="7" type="ORF">EP51_33910</name>
</gene>
<dbReference type="Gene3D" id="3.50.50.60">
    <property type="entry name" value="FAD/NAD(P)-binding domain"/>
    <property type="match status" value="2"/>
</dbReference>
<evidence type="ECO:0000259" key="5">
    <source>
        <dbReference type="Pfam" id="PF07992"/>
    </source>
</evidence>
<dbReference type="PRINTS" id="PR00411">
    <property type="entry name" value="PNDRDTASEI"/>
</dbReference>
<evidence type="ECO:0000256" key="1">
    <source>
        <dbReference type="ARBA" id="ARBA00001974"/>
    </source>
</evidence>
<name>A0A076EVY9_RHOOP</name>
<feature type="domain" description="FAD/NAD(P)-binding" evidence="5">
    <location>
        <begin position="7"/>
        <end position="305"/>
    </location>
</feature>
<evidence type="ECO:0000313" key="7">
    <source>
        <dbReference type="EMBL" id="AII09372.1"/>
    </source>
</evidence>
<keyword evidence="2" id="KW-0285">Flavoprotein</keyword>